<evidence type="ECO:0000259" key="1">
    <source>
        <dbReference type="PROSITE" id="PS50878"/>
    </source>
</evidence>
<evidence type="ECO:0000313" key="3">
    <source>
        <dbReference type="Proteomes" id="UP001633002"/>
    </source>
</evidence>
<sequence length="388" mass="44792">MVEFHDDSRGKSALISGAEARVWKQMSQARGLIDAYLCSMDRKGGVYTRQAFCGLRLDSARLDRLYISEGADWVNLVEEVTHNSDQVVSDHIPVTIRCRLTSMDGTNWKPKSYFKMGDVLRREKKAMQEEQREMYDLRLEVSSIRKMLEEEEDPDILDLLKKAEGKLRILEQEEARIWRRGVRQGCPLAPYLFTFCTQVMMDMLRNAGIQGRLRGLNIKPDHCLLHQLFVDDTGIFLQANEQVFNNTRQVISSFEKASGARLNLQKSTVIPLSEHPVPTWLLQSGCQIATRQDRFRYLGVLTGIDVLDDEITQDIKLKYDRRLSHWTNKLLTWPEKTILCRNVLGTFPYFTLMTVGLCKKGLKMLQKVTRDFLWGENSNGRKKKPLLA</sequence>
<dbReference type="SUPFAM" id="SSF56219">
    <property type="entry name" value="DNase I-like"/>
    <property type="match status" value="1"/>
</dbReference>
<dbReference type="Proteomes" id="UP001633002">
    <property type="component" value="Unassembled WGS sequence"/>
</dbReference>
<feature type="domain" description="Reverse transcriptase" evidence="1">
    <location>
        <begin position="1"/>
        <end position="302"/>
    </location>
</feature>
<dbReference type="PROSITE" id="PS50878">
    <property type="entry name" value="RT_POL"/>
    <property type="match status" value="1"/>
</dbReference>
<dbReference type="InterPro" id="IPR000477">
    <property type="entry name" value="RT_dom"/>
</dbReference>
<dbReference type="EMBL" id="JBJQOH010000008">
    <property type="protein sequence ID" value="KAL3675824.1"/>
    <property type="molecule type" value="Genomic_DNA"/>
</dbReference>
<dbReference type="PANTHER" id="PTHR33116">
    <property type="entry name" value="REVERSE TRANSCRIPTASE ZINC-BINDING DOMAIN-CONTAINING PROTEIN-RELATED-RELATED"/>
    <property type="match status" value="1"/>
</dbReference>
<keyword evidence="3" id="KW-1185">Reference proteome</keyword>
<dbReference type="PANTHER" id="PTHR33116:SF78">
    <property type="entry name" value="OS12G0587133 PROTEIN"/>
    <property type="match status" value="1"/>
</dbReference>
<name>A0ABD3GBL5_9MARC</name>
<comment type="caution">
    <text evidence="2">The sequence shown here is derived from an EMBL/GenBank/DDBJ whole genome shotgun (WGS) entry which is preliminary data.</text>
</comment>
<protein>
    <recommendedName>
        <fullName evidence="1">Reverse transcriptase domain-containing protein</fullName>
    </recommendedName>
</protein>
<gene>
    <name evidence="2" type="ORF">R1sor_025772</name>
</gene>
<dbReference type="AlphaFoldDB" id="A0ABD3GBL5"/>
<dbReference type="Pfam" id="PF00078">
    <property type="entry name" value="RVT_1"/>
    <property type="match status" value="1"/>
</dbReference>
<proteinExistence type="predicted"/>
<evidence type="ECO:0000313" key="2">
    <source>
        <dbReference type="EMBL" id="KAL3675824.1"/>
    </source>
</evidence>
<dbReference type="InterPro" id="IPR036691">
    <property type="entry name" value="Endo/exonu/phosph_ase_sf"/>
</dbReference>
<organism evidence="2 3">
    <name type="scientific">Riccia sorocarpa</name>
    <dbReference type="NCBI Taxonomy" id="122646"/>
    <lineage>
        <taxon>Eukaryota</taxon>
        <taxon>Viridiplantae</taxon>
        <taxon>Streptophyta</taxon>
        <taxon>Embryophyta</taxon>
        <taxon>Marchantiophyta</taxon>
        <taxon>Marchantiopsida</taxon>
        <taxon>Marchantiidae</taxon>
        <taxon>Marchantiales</taxon>
        <taxon>Ricciaceae</taxon>
        <taxon>Riccia</taxon>
    </lineage>
</organism>
<accession>A0ABD3GBL5</accession>
<reference evidence="2 3" key="1">
    <citation type="submission" date="2024-09" db="EMBL/GenBank/DDBJ databases">
        <title>Chromosome-scale assembly of Riccia sorocarpa.</title>
        <authorList>
            <person name="Paukszto L."/>
        </authorList>
    </citation>
    <scope>NUCLEOTIDE SEQUENCE [LARGE SCALE GENOMIC DNA]</scope>
    <source>
        <strain evidence="2">LP-2024</strain>
        <tissue evidence="2">Aerial parts of the thallus</tissue>
    </source>
</reference>